<evidence type="ECO:0000259" key="9">
    <source>
        <dbReference type="Pfam" id="PF03600"/>
    </source>
</evidence>
<dbReference type="PATRIC" id="fig|1125725.3.peg.1348"/>
<feature type="transmembrane region" description="Helical" evidence="8">
    <location>
        <begin position="337"/>
        <end position="359"/>
    </location>
</feature>
<comment type="subcellular location">
    <subcellularLocation>
        <location evidence="1">Cell membrane</location>
        <topology evidence="1">Multi-pass membrane protein</topology>
    </subcellularLocation>
</comment>
<protein>
    <submittedName>
        <fullName evidence="10">Arsenical pump membrane protein</fullName>
    </submittedName>
</protein>
<evidence type="ECO:0000256" key="3">
    <source>
        <dbReference type="ARBA" id="ARBA00022448"/>
    </source>
</evidence>
<dbReference type="PANTHER" id="PTHR43568">
    <property type="entry name" value="P PROTEIN"/>
    <property type="match status" value="1"/>
</dbReference>
<evidence type="ECO:0000313" key="13">
    <source>
        <dbReference type="Proteomes" id="UP000016646"/>
    </source>
</evidence>
<dbReference type="Proteomes" id="UP000016412">
    <property type="component" value="Unassembled WGS sequence"/>
</dbReference>
<dbReference type="GO" id="GO:0005886">
    <property type="term" value="C:plasma membrane"/>
    <property type="evidence" value="ECO:0007669"/>
    <property type="project" value="UniProtKB-SubCell"/>
</dbReference>
<dbReference type="InterPro" id="IPR000802">
    <property type="entry name" value="Arsenical_pump_ArsB"/>
</dbReference>
<evidence type="ECO:0000256" key="8">
    <source>
        <dbReference type="SAM" id="Phobius"/>
    </source>
</evidence>
<evidence type="ECO:0000256" key="6">
    <source>
        <dbReference type="ARBA" id="ARBA00022989"/>
    </source>
</evidence>
<comment type="similarity">
    <text evidence="2">Belongs to the CitM (TC 2.A.11) transporter family.</text>
</comment>
<gene>
    <name evidence="11" type="ORF">HMPREF0860_2331</name>
    <name evidence="10" type="ORF">HMPREF1325_2095</name>
</gene>
<dbReference type="Pfam" id="PF03600">
    <property type="entry name" value="CitMHS"/>
    <property type="match status" value="1"/>
</dbReference>
<dbReference type="PRINTS" id="PR00758">
    <property type="entry name" value="ARSENICPUMP"/>
</dbReference>
<evidence type="ECO:0000256" key="5">
    <source>
        <dbReference type="ARBA" id="ARBA00022692"/>
    </source>
</evidence>
<name>U1F9F9_TRESO</name>
<feature type="transmembrane region" description="Helical" evidence="8">
    <location>
        <begin position="7"/>
        <end position="34"/>
    </location>
</feature>
<evidence type="ECO:0000313" key="10">
    <source>
        <dbReference type="EMBL" id="ERF60717.1"/>
    </source>
</evidence>
<proteinExistence type="inferred from homology"/>
<organism evidence="10 12">
    <name type="scientific">Treponema socranskii subsp. socranskii VPI DR56BR1116 = ATCC 35536</name>
    <dbReference type="NCBI Taxonomy" id="1125725"/>
    <lineage>
        <taxon>Bacteria</taxon>
        <taxon>Pseudomonadati</taxon>
        <taxon>Spirochaetota</taxon>
        <taxon>Spirochaetia</taxon>
        <taxon>Spirochaetales</taxon>
        <taxon>Treponemataceae</taxon>
        <taxon>Treponema</taxon>
    </lineage>
</organism>
<keyword evidence="4" id="KW-1003">Cell membrane</keyword>
<dbReference type="InterPro" id="IPR004680">
    <property type="entry name" value="Cit_transptr-like_dom"/>
</dbReference>
<dbReference type="AlphaFoldDB" id="U1F9F9"/>
<feature type="transmembrane region" description="Helical" evidence="8">
    <location>
        <begin position="122"/>
        <end position="152"/>
    </location>
</feature>
<feature type="transmembrane region" description="Helical" evidence="8">
    <location>
        <begin position="273"/>
        <end position="291"/>
    </location>
</feature>
<feature type="transmembrane region" description="Helical" evidence="8">
    <location>
        <begin position="249"/>
        <end position="267"/>
    </location>
</feature>
<dbReference type="InterPro" id="IPR051475">
    <property type="entry name" value="Diverse_Ion_Transporter"/>
</dbReference>
<accession>U1F9F9</accession>
<feature type="transmembrane region" description="Helical" evidence="8">
    <location>
        <begin position="431"/>
        <end position="454"/>
    </location>
</feature>
<comment type="caution">
    <text evidence="10">The sequence shown here is derived from an EMBL/GenBank/DDBJ whole genome shotgun (WGS) entry which is preliminary data.</text>
</comment>
<dbReference type="EMBL" id="AUZJ01000034">
    <property type="protein sequence ID" value="ERF60717.1"/>
    <property type="molecule type" value="Genomic_DNA"/>
</dbReference>
<feature type="transmembrane region" description="Helical" evidence="8">
    <location>
        <begin position="210"/>
        <end position="229"/>
    </location>
</feature>
<evidence type="ECO:0000313" key="11">
    <source>
        <dbReference type="EMBL" id="ERK04337.1"/>
    </source>
</evidence>
<reference evidence="12 13" key="1">
    <citation type="submission" date="2013-08" db="EMBL/GenBank/DDBJ databases">
        <authorList>
            <person name="Durkin A.S."/>
            <person name="Haft D.R."/>
            <person name="McCorrison J."/>
            <person name="Torralba M."/>
            <person name="Gillis M."/>
            <person name="Haft D.H."/>
            <person name="Methe B."/>
            <person name="Sutton G."/>
            <person name="Nelson K.E."/>
        </authorList>
    </citation>
    <scope>NUCLEOTIDE SEQUENCE [LARGE SCALE GENOMIC DNA]</scope>
    <source>
        <strain evidence="11 13">ATCC 35536</strain>
        <strain evidence="10 12">VPI DR56BR1116</strain>
    </source>
</reference>
<dbReference type="eggNOG" id="COG1055">
    <property type="taxonomic scope" value="Bacteria"/>
</dbReference>
<feature type="transmembrane region" description="Helical" evidence="8">
    <location>
        <begin position="74"/>
        <end position="102"/>
    </location>
</feature>
<feature type="transmembrane region" description="Helical" evidence="8">
    <location>
        <begin position="40"/>
        <end position="62"/>
    </location>
</feature>
<evidence type="ECO:0000256" key="1">
    <source>
        <dbReference type="ARBA" id="ARBA00004651"/>
    </source>
</evidence>
<feature type="domain" description="Citrate transporter-like" evidence="9">
    <location>
        <begin position="37"/>
        <end position="397"/>
    </location>
</feature>
<keyword evidence="6 8" id="KW-1133">Transmembrane helix</keyword>
<keyword evidence="3" id="KW-0813">Transport</keyword>
<evidence type="ECO:0000256" key="2">
    <source>
        <dbReference type="ARBA" id="ARBA00009843"/>
    </source>
</evidence>
<dbReference type="STRING" id="1125725.HMPREF1325_2095"/>
<keyword evidence="7 8" id="KW-0472">Membrane</keyword>
<feature type="transmembrane region" description="Helical" evidence="8">
    <location>
        <begin position="311"/>
        <end position="331"/>
    </location>
</feature>
<evidence type="ECO:0000256" key="4">
    <source>
        <dbReference type="ARBA" id="ARBA00022475"/>
    </source>
</evidence>
<feature type="transmembrane region" description="Helical" evidence="8">
    <location>
        <begin position="389"/>
        <end position="419"/>
    </location>
</feature>
<dbReference type="Proteomes" id="UP000016646">
    <property type="component" value="Unassembled WGS sequence"/>
</dbReference>
<evidence type="ECO:0000313" key="12">
    <source>
        <dbReference type="Proteomes" id="UP000016412"/>
    </source>
</evidence>
<evidence type="ECO:0000256" key="7">
    <source>
        <dbReference type="ARBA" id="ARBA00023136"/>
    </source>
</evidence>
<dbReference type="PANTHER" id="PTHR43568:SF1">
    <property type="entry name" value="P PROTEIN"/>
    <property type="match status" value="1"/>
</dbReference>
<sequence>MIYLRLFFLYTFLTMEMKWVVLALAVMMYALVIIVQHKKIVFTSAAALVILLLGAIFPESIFSSGGVPLRAYPFIHAFTSLVNWNVLMIYVGSMIIAALFIYSRMPAYIADIMVEKAPNTGIAIVLILAMTGIISIFVENVATVLVMAPIALALCKKLKIDPTYFMIGLAVMSNLEGTATLVGDPPSMIFASYAGYTFNDFFVHAAKPSIFFFIQTGMITGCLYFYLFFAKQKEKPDLDKSEVISPLPFFLLLAMIFGLAAISFLHFDCEFLSGLYVLVLGIAGVLWFRFVQRRSLRETWLLIKGLDWETIAFLIGIFIVVGAISETGLLSDFAHTLARITGGNVFVGFMLILTVSVVISGFVDNVPYIIVMLPVAQTLASRMDLAAELYMFALLIGSCLGGNLTPFGASANVVAMGILKREGYPVDFAGWLKTGAPFTILTTAAAAAALWFVWT</sequence>
<dbReference type="GO" id="GO:0015105">
    <property type="term" value="F:arsenite transmembrane transporter activity"/>
    <property type="evidence" value="ECO:0007669"/>
    <property type="project" value="InterPro"/>
</dbReference>
<keyword evidence="13" id="KW-1185">Reference proteome</keyword>
<dbReference type="EMBL" id="AVQI01000025">
    <property type="protein sequence ID" value="ERK04337.1"/>
    <property type="molecule type" value="Genomic_DNA"/>
</dbReference>
<keyword evidence="5 8" id="KW-0812">Transmembrane</keyword>